<evidence type="ECO:0000256" key="5">
    <source>
        <dbReference type="ARBA" id="ARBA00023163"/>
    </source>
</evidence>
<dbReference type="PANTHER" id="PTHR32071">
    <property type="entry name" value="TRANSCRIPTIONAL REGULATORY PROTEIN"/>
    <property type="match status" value="1"/>
</dbReference>
<evidence type="ECO:0000256" key="1">
    <source>
        <dbReference type="ARBA" id="ARBA00022741"/>
    </source>
</evidence>
<evidence type="ECO:0000313" key="8">
    <source>
        <dbReference type="Proteomes" id="UP000323337"/>
    </source>
</evidence>
<evidence type="ECO:0000256" key="2">
    <source>
        <dbReference type="ARBA" id="ARBA00022840"/>
    </source>
</evidence>
<dbReference type="Gene3D" id="3.40.50.300">
    <property type="entry name" value="P-loop containing nucleotide triphosphate hydrolases"/>
    <property type="match status" value="1"/>
</dbReference>
<dbReference type="EMBL" id="VSIV01000127">
    <property type="protein sequence ID" value="TYB33585.1"/>
    <property type="molecule type" value="Genomic_DNA"/>
</dbReference>
<dbReference type="Pfam" id="PF02954">
    <property type="entry name" value="HTH_8"/>
    <property type="match status" value="1"/>
</dbReference>
<dbReference type="InterPro" id="IPR009057">
    <property type="entry name" value="Homeodomain-like_sf"/>
</dbReference>
<dbReference type="PROSITE" id="PS50045">
    <property type="entry name" value="SIGMA54_INTERACT_4"/>
    <property type="match status" value="1"/>
</dbReference>
<keyword evidence="2" id="KW-0067">ATP-binding</keyword>
<dbReference type="InterPro" id="IPR027417">
    <property type="entry name" value="P-loop_NTPase"/>
</dbReference>
<dbReference type="GO" id="GO:0005524">
    <property type="term" value="F:ATP binding"/>
    <property type="evidence" value="ECO:0007669"/>
    <property type="project" value="UniProtKB-KW"/>
</dbReference>
<keyword evidence="1" id="KW-0547">Nucleotide-binding</keyword>
<dbReference type="GO" id="GO:0006355">
    <property type="term" value="P:regulation of DNA-templated transcription"/>
    <property type="evidence" value="ECO:0007669"/>
    <property type="project" value="InterPro"/>
</dbReference>
<dbReference type="GO" id="GO:0043565">
    <property type="term" value="F:sequence-specific DNA binding"/>
    <property type="evidence" value="ECO:0007669"/>
    <property type="project" value="InterPro"/>
</dbReference>
<keyword evidence="5" id="KW-0804">Transcription</keyword>
<dbReference type="InterPro" id="IPR003593">
    <property type="entry name" value="AAA+_ATPase"/>
</dbReference>
<feature type="domain" description="Sigma-54 factor interaction" evidence="6">
    <location>
        <begin position="15"/>
        <end position="239"/>
    </location>
</feature>
<dbReference type="InterPro" id="IPR002078">
    <property type="entry name" value="Sigma_54_int"/>
</dbReference>
<keyword evidence="4" id="KW-0238">DNA-binding</keyword>
<dbReference type="InterPro" id="IPR002197">
    <property type="entry name" value="HTH_Fis"/>
</dbReference>
<sequence>MVVILSTNVNTVNNIIGANSGLKGVLDKIHEYAHLDQPITLLAENGAGKEAIARAIHKASKRSSATFIRVNCASVPKSLQWEYLFGDNNAQSRENMGWFGKAHRGTLLLDEIGSLSIDSQYTLLGIISNGTITNKSGKPTNIDVRLVVSVSNNIEEMINKDLFLSELWERLSVFTIEIPPLRKRLDDIADLADYFAKRAAERLGFYPRSLSEYDVKILKSYRWPGNVRELASVMERAVILGEGKTLKIKEALGGGFEDISELKPLDTVIKNHIEKVLKHCKGKVEGKDGAAHLLQINPNTLRGKMKKLNIDPNEFREENK</sequence>
<dbReference type="Gene3D" id="1.10.10.60">
    <property type="entry name" value="Homeodomain-like"/>
    <property type="match status" value="1"/>
</dbReference>
<comment type="caution">
    <text evidence="7">The sequence shown here is derived from an EMBL/GenBank/DDBJ whole genome shotgun (WGS) entry which is preliminary data.</text>
</comment>
<name>A0A5D0MNQ3_FLESI</name>
<dbReference type="SMART" id="SM00382">
    <property type="entry name" value="AAA"/>
    <property type="match status" value="1"/>
</dbReference>
<dbReference type="Pfam" id="PF00158">
    <property type="entry name" value="Sigma54_activat"/>
    <property type="match status" value="1"/>
</dbReference>
<evidence type="ECO:0000313" key="7">
    <source>
        <dbReference type="EMBL" id="TYB33585.1"/>
    </source>
</evidence>
<organism evidence="7 8">
    <name type="scientific">Flexistipes sinusarabici</name>
    <dbReference type="NCBI Taxonomy" id="2352"/>
    <lineage>
        <taxon>Bacteria</taxon>
        <taxon>Pseudomonadati</taxon>
        <taxon>Deferribacterota</taxon>
        <taxon>Deferribacteres</taxon>
        <taxon>Deferribacterales</taxon>
        <taxon>Flexistipitaceae</taxon>
        <taxon>Flexistipes</taxon>
    </lineage>
</organism>
<dbReference type="Pfam" id="PF25601">
    <property type="entry name" value="AAA_lid_14"/>
    <property type="match status" value="1"/>
</dbReference>
<evidence type="ECO:0000256" key="4">
    <source>
        <dbReference type="ARBA" id="ARBA00023125"/>
    </source>
</evidence>
<accession>A0A5D0MNQ3</accession>
<dbReference type="SUPFAM" id="SSF46689">
    <property type="entry name" value="Homeodomain-like"/>
    <property type="match status" value="1"/>
</dbReference>
<proteinExistence type="predicted"/>
<dbReference type="Gene3D" id="1.10.8.60">
    <property type="match status" value="1"/>
</dbReference>
<dbReference type="Proteomes" id="UP000323337">
    <property type="component" value="Unassembled WGS sequence"/>
</dbReference>
<dbReference type="PANTHER" id="PTHR32071:SF117">
    <property type="entry name" value="PTS-DEPENDENT DIHYDROXYACETONE KINASE OPERON REGULATORY PROTEIN-RELATED"/>
    <property type="match status" value="1"/>
</dbReference>
<dbReference type="AlphaFoldDB" id="A0A5D0MNQ3"/>
<dbReference type="CDD" id="cd00009">
    <property type="entry name" value="AAA"/>
    <property type="match status" value="1"/>
</dbReference>
<keyword evidence="3" id="KW-0805">Transcription regulation</keyword>
<gene>
    <name evidence="7" type="ORF">FXF49_05640</name>
</gene>
<reference evidence="7 8" key="1">
    <citation type="submission" date="2019-08" db="EMBL/GenBank/DDBJ databases">
        <title>Genomic characterization of a novel candidate phylum (ARYD3) from a high temperature, high salinity tertiary oil reservoir in north central Oklahoma, USA.</title>
        <authorList>
            <person name="Youssef N.H."/>
            <person name="Yadav A."/>
            <person name="Elshahed M.S."/>
        </authorList>
    </citation>
    <scope>NUCLEOTIDE SEQUENCE [LARGE SCALE GENOMIC DNA]</scope>
    <source>
        <strain evidence="7">ARYD1</strain>
    </source>
</reference>
<evidence type="ECO:0000259" key="6">
    <source>
        <dbReference type="PROSITE" id="PS50045"/>
    </source>
</evidence>
<dbReference type="InterPro" id="IPR058031">
    <property type="entry name" value="AAA_lid_NorR"/>
</dbReference>
<dbReference type="SUPFAM" id="SSF52540">
    <property type="entry name" value="P-loop containing nucleoside triphosphate hydrolases"/>
    <property type="match status" value="1"/>
</dbReference>
<evidence type="ECO:0000256" key="3">
    <source>
        <dbReference type="ARBA" id="ARBA00023015"/>
    </source>
</evidence>
<protein>
    <submittedName>
        <fullName evidence="7">Sigma-54-dependent Fis family transcriptional regulator</fullName>
    </submittedName>
</protein>